<keyword evidence="4" id="KW-1185">Reference proteome</keyword>
<proteinExistence type="predicted"/>
<name>A0A7W0HJZ5_9BACT</name>
<organism evidence="3 4">
    <name type="scientific">Desulfosalsimonas propionicica</name>
    <dbReference type="NCBI Taxonomy" id="332175"/>
    <lineage>
        <taxon>Bacteria</taxon>
        <taxon>Pseudomonadati</taxon>
        <taxon>Thermodesulfobacteriota</taxon>
        <taxon>Desulfobacteria</taxon>
        <taxon>Desulfobacterales</taxon>
        <taxon>Desulfosalsimonadaceae</taxon>
        <taxon>Desulfosalsimonas</taxon>
    </lineage>
</organism>
<dbReference type="Proteomes" id="UP000525298">
    <property type="component" value="Unassembled WGS sequence"/>
</dbReference>
<feature type="repeat" description="TPR" evidence="1">
    <location>
        <begin position="462"/>
        <end position="495"/>
    </location>
</feature>
<dbReference type="EMBL" id="JACDUS010000002">
    <property type="protein sequence ID" value="MBA2880759.1"/>
    <property type="molecule type" value="Genomic_DNA"/>
</dbReference>
<sequence>MNPKWILKDAYKTFTADQDKVADPQETVAKVRRRFAQQNLAVLAKTARIDTGRLNIPVYVSVCGPDARSLTGTAKQMGKGATPAQAEASAVMELVERFSFYSFAADPANFVEATRPEMVKSALPFETIAASVHDESEDLEAAARVFDTLPLKWAMGANLTRGHDVRVPFEWFFAINEFNGTSAGNCLEEALCQGICEIVERHVSARICREQTPVPGIDPASATDPMVREMLEKYKKNGIRVFLSDFSLDTGIATVGALAFDPETFPHKSEIVWTAGTAPNPEKALSRALAETAQLAGDFHTGSNYVASGLPKPADPADVAHIIEPGTIKNITDLPDISDSNIGKEVRRCIAALKQQNLDVITMDTTHPGLGVCALYTVVPGARFRERAAAGTVGMFCARLITEKFDPHEAAQRLAQMDAMMPGKYYVQFYLGKTRMELGETEAAIALFQSALALDPHAQDVASIYSYMGQALKDAGDYEHALENAEKGLEWDHERTDLHNLAGFCHFKKKDHEAAVESFSRVIALNPASGIDHANLAVNYREMGDMDAAIRFFRIALDLDPSLEFARQHLEALRK</sequence>
<dbReference type="Pfam" id="PF13181">
    <property type="entry name" value="TPR_8"/>
    <property type="match status" value="1"/>
</dbReference>
<keyword evidence="3" id="KW-0689">Ribosomal protein</keyword>
<evidence type="ECO:0000259" key="2">
    <source>
        <dbReference type="PROSITE" id="PS51664"/>
    </source>
</evidence>
<dbReference type="Gene3D" id="1.25.40.10">
    <property type="entry name" value="Tetratricopeptide repeat domain"/>
    <property type="match status" value="1"/>
</dbReference>
<feature type="repeat" description="TPR" evidence="1">
    <location>
        <begin position="530"/>
        <end position="563"/>
    </location>
</feature>
<dbReference type="Pfam" id="PF13432">
    <property type="entry name" value="TPR_16"/>
    <property type="match status" value="1"/>
</dbReference>
<feature type="repeat" description="TPR" evidence="1">
    <location>
        <begin position="496"/>
        <end position="529"/>
    </location>
</feature>
<feature type="domain" description="YcaO" evidence="2">
    <location>
        <begin position="78"/>
        <end position="415"/>
    </location>
</feature>
<dbReference type="SUPFAM" id="SSF48452">
    <property type="entry name" value="TPR-like"/>
    <property type="match status" value="1"/>
</dbReference>
<dbReference type="Gene3D" id="3.30.160.660">
    <property type="match status" value="1"/>
</dbReference>
<keyword evidence="3" id="KW-0808">Transferase</keyword>
<accession>A0A7W0HJZ5</accession>
<reference evidence="3 4" key="1">
    <citation type="submission" date="2020-07" db="EMBL/GenBank/DDBJ databases">
        <title>Genomic Encyclopedia of Type Strains, Phase IV (KMG-IV): sequencing the most valuable type-strain genomes for metagenomic binning, comparative biology and taxonomic classification.</title>
        <authorList>
            <person name="Goeker M."/>
        </authorList>
    </citation>
    <scope>NUCLEOTIDE SEQUENCE [LARGE SCALE GENOMIC DNA]</scope>
    <source>
        <strain evidence="3 4">DSM 17721</strain>
    </source>
</reference>
<dbReference type="RefSeq" id="WP_181550417.1">
    <property type="nucleotide sequence ID" value="NZ_JACDUS010000002.1"/>
</dbReference>
<dbReference type="InterPro" id="IPR011990">
    <property type="entry name" value="TPR-like_helical_dom_sf"/>
</dbReference>
<dbReference type="PANTHER" id="PTHR37809:SF1">
    <property type="entry name" value="RIBOSOMAL PROTEIN S12 METHYLTHIOTRANSFERASE ACCESSORY FACTOR YCAO"/>
    <property type="match status" value="1"/>
</dbReference>
<keyword evidence="1" id="KW-0802">TPR repeat</keyword>
<comment type="caution">
    <text evidence="3">The sequence shown here is derived from an EMBL/GenBank/DDBJ whole genome shotgun (WGS) entry which is preliminary data.</text>
</comment>
<dbReference type="PROSITE" id="PS51664">
    <property type="entry name" value="YCAO"/>
    <property type="match status" value="1"/>
</dbReference>
<gene>
    <name evidence="3" type="ORF">HNR65_001077</name>
</gene>
<protein>
    <submittedName>
        <fullName evidence="3">Ribosomal protein S12 methylthiotransferase accessory factor</fullName>
    </submittedName>
</protein>
<evidence type="ECO:0000256" key="1">
    <source>
        <dbReference type="PROSITE-ProRule" id="PRU00339"/>
    </source>
</evidence>
<evidence type="ECO:0000313" key="3">
    <source>
        <dbReference type="EMBL" id="MBA2880759.1"/>
    </source>
</evidence>
<feature type="repeat" description="TPR" evidence="1">
    <location>
        <begin position="425"/>
        <end position="458"/>
    </location>
</feature>
<dbReference type="GO" id="GO:0016740">
    <property type="term" value="F:transferase activity"/>
    <property type="evidence" value="ECO:0007669"/>
    <property type="project" value="UniProtKB-KW"/>
</dbReference>
<dbReference type="InterPro" id="IPR003776">
    <property type="entry name" value="YcaO-like_dom"/>
</dbReference>
<dbReference type="NCBIfam" id="TIGR00702">
    <property type="entry name" value="YcaO-type kinase domain"/>
    <property type="match status" value="1"/>
</dbReference>
<dbReference type="Pfam" id="PF14559">
    <property type="entry name" value="TPR_19"/>
    <property type="match status" value="1"/>
</dbReference>
<keyword evidence="3" id="KW-0687">Ribonucleoprotein</keyword>
<dbReference type="GO" id="GO:0005840">
    <property type="term" value="C:ribosome"/>
    <property type="evidence" value="ECO:0007669"/>
    <property type="project" value="UniProtKB-KW"/>
</dbReference>
<dbReference type="InterPro" id="IPR019734">
    <property type="entry name" value="TPR_rpt"/>
</dbReference>
<dbReference type="PROSITE" id="PS50005">
    <property type="entry name" value="TPR"/>
    <property type="match status" value="4"/>
</dbReference>
<dbReference type="Gene3D" id="3.30.40.250">
    <property type="match status" value="1"/>
</dbReference>
<dbReference type="Gene3D" id="3.30.1330.230">
    <property type="match status" value="1"/>
</dbReference>
<evidence type="ECO:0000313" key="4">
    <source>
        <dbReference type="Proteomes" id="UP000525298"/>
    </source>
</evidence>
<dbReference type="PANTHER" id="PTHR37809">
    <property type="entry name" value="RIBOSOMAL PROTEIN S12 METHYLTHIOTRANSFERASE ACCESSORY FACTOR YCAO"/>
    <property type="match status" value="1"/>
</dbReference>
<dbReference type="Pfam" id="PF02624">
    <property type="entry name" value="YcaO"/>
    <property type="match status" value="1"/>
</dbReference>
<dbReference type="AlphaFoldDB" id="A0A7W0HJZ5"/>
<dbReference type="SMART" id="SM00028">
    <property type="entry name" value="TPR"/>
    <property type="match status" value="4"/>
</dbReference>